<feature type="domain" description="Alcohol dehydrogenase iron-type/glycerol dehydrogenase GldA" evidence="2">
    <location>
        <begin position="7"/>
        <end position="172"/>
    </location>
</feature>
<reference evidence="4 5" key="1">
    <citation type="submission" date="2022-10" db="EMBL/GenBank/DDBJ databases">
        <title>High-quality genome sequences of two octocoral-associated bacteria, Endozoicomonas euniceicola EF212 and Endozoicomonas gorgoniicola PS125.</title>
        <authorList>
            <person name="Chiou Y.-J."/>
            <person name="Chen Y.-H."/>
        </authorList>
    </citation>
    <scope>NUCLEOTIDE SEQUENCE [LARGE SCALE GENOMIC DNA]</scope>
    <source>
        <strain evidence="4 5">PS125</strain>
    </source>
</reference>
<dbReference type="CDD" id="cd08182">
    <property type="entry name" value="HEPD"/>
    <property type="match status" value="1"/>
</dbReference>
<dbReference type="InterPro" id="IPR039697">
    <property type="entry name" value="Alcohol_dehydrogenase_Fe"/>
</dbReference>
<dbReference type="PROSITE" id="PS00913">
    <property type="entry name" value="ADH_IRON_1"/>
    <property type="match status" value="1"/>
</dbReference>
<dbReference type="Gene3D" id="1.20.1090.10">
    <property type="entry name" value="Dehydroquinate synthase-like - alpha domain"/>
    <property type="match status" value="1"/>
</dbReference>
<sequence>MWRFHNPVDVQFGSGCLATLPERLNGRRYALVTYDEPFFTELTETITTLAGAPQVVINNVEPNPDIVNLELLCQEQCSNGQPEVIVALGGGSVMDTAKFLSAAGSDFEQTKSYITEGGGKGQLLCTPVIAIPTTAGTGSEVTCWATIWDKQAQRKYSLADAGLYPEAALCDPDLTLQLPLALTLSTGLDALSHALESIWNKNRNGVSSALAVEAVNIILDTLPRLVRQPDNARFRTDMMKAALKAGLAFSNTKTSIAHNISYAVTLQSGTPHGIACSFTLPQVLRSVIGLDREVDSDLKAIFGHDLNKAWDQFDGWFRELGVNTDPEGYGYNRENWRQLLLDALQGERGKNFIGQQEALLACYEK</sequence>
<gene>
    <name evidence="4" type="ORF">NX722_19385</name>
</gene>
<dbReference type="InterPro" id="IPR035873">
    <property type="entry name" value="PhpC"/>
</dbReference>
<evidence type="ECO:0000259" key="3">
    <source>
        <dbReference type="Pfam" id="PF25137"/>
    </source>
</evidence>
<dbReference type="RefSeq" id="WP_262564504.1">
    <property type="nucleotide sequence ID" value="NZ_JAPFCC010000001.1"/>
</dbReference>
<evidence type="ECO:0000259" key="2">
    <source>
        <dbReference type="Pfam" id="PF00465"/>
    </source>
</evidence>
<proteinExistence type="predicted"/>
<dbReference type="SUPFAM" id="SSF56796">
    <property type="entry name" value="Dehydroquinate synthase-like"/>
    <property type="match status" value="1"/>
</dbReference>
<dbReference type="InterPro" id="IPR056798">
    <property type="entry name" value="ADH_Fe_C"/>
</dbReference>
<dbReference type="Gene3D" id="3.40.50.1970">
    <property type="match status" value="1"/>
</dbReference>
<dbReference type="Pfam" id="PF25137">
    <property type="entry name" value="ADH_Fe_C"/>
    <property type="match status" value="1"/>
</dbReference>
<accession>A0ABT3MZD6</accession>
<keyword evidence="5" id="KW-1185">Reference proteome</keyword>
<feature type="domain" description="Fe-containing alcohol dehydrogenase-like C-terminal" evidence="3">
    <location>
        <begin position="183"/>
        <end position="344"/>
    </location>
</feature>
<dbReference type="Pfam" id="PF00465">
    <property type="entry name" value="Fe-ADH"/>
    <property type="match status" value="1"/>
</dbReference>
<protein>
    <submittedName>
        <fullName evidence="4">Phosphonoacetaldehyde reductase</fullName>
    </submittedName>
</protein>
<dbReference type="InterPro" id="IPR001670">
    <property type="entry name" value="ADH_Fe/GldA"/>
</dbReference>
<name>A0ABT3MZD6_9GAMM</name>
<evidence type="ECO:0000313" key="4">
    <source>
        <dbReference type="EMBL" id="MCW7554740.1"/>
    </source>
</evidence>
<dbReference type="PANTHER" id="PTHR11496">
    <property type="entry name" value="ALCOHOL DEHYDROGENASE"/>
    <property type="match status" value="1"/>
</dbReference>
<evidence type="ECO:0000313" key="5">
    <source>
        <dbReference type="Proteomes" id="UP001209854"/>
    </source>
</evidence>
<keyword evidence="1" id="KW-0560">Oxidoreductase</keyword>
<evidence type="ECO:0000256" key="1">
    <source>
        <dbReference type="ARBA" id="ARBA00023002"/>
    </source>
</evidence>
<dbReference type="EMBL" id="JAPFCC010000001">
    <property type="protein sequence ID" value="MCW7554740.1"/>
    <property type="molecule type" value="Genomic_DNA"/>
</dbReference>
<dbReference type="Proteomes" id="UP001209854">
    <property type="component" value="Unassembled WGS sequence"/>
</dbReference>
<organism evidence="4 5">
    <name type="scientific">Endozoicomonas gorgoniicola</name>
    <dbReference type="NCBI Taxonomy" id="1234144"/>
    <lineage>
        <taxon>Bacteria</taxon>
        <taxon>Pseudomonadati</taxon>
        <taxon>Pseudomonadota</taxon>
        <taxon>Gammaproteobacteria</taxon>
        <taxon>Oceanospirillales</taxon>
        <taxon>Endozoicomonadaceae</taxon>
        <taxon>Endozoicomonas</taxon>
    </lineage>
</organism>
<dbReference type="InterPro" id="IPR018211">
    <property type="entry name" value="ADH_Fe_CS"/>
</dbReference>
<comment type="caution">
    <text evidence="4">The sequence shown here is derived from an EMBL/GenBank/DDBJ whole genome shotgun (WGS) entry which is preliminary data.</text>
</comment>
<dbReference type="PANTHER" id="PTHR11496:SF83">
    <property type="entry name" value="HYDROXYACID-OXOACID TRANSHYDROGENASE, MITOCHONDRIAL"/>
    <property type="match status" value="1"/>
</dbReference>